<keyword evidence="3" id="KW-1185">Reference proteome</keyword>
<dbReference type="InterPro" id="IPR007607">
    <property type="entry name" value="BacA/B"/>
</dbReference>
<dbReference type="PANTHER" id="PTHR35024">
    <property type="entry name" value="HYPOTHETICAL CYTOSOLIC PROTEIN"/>
    <property type="match status" value="1"/>
</dbReference>
<evidence type="ECO:0000313" key="3">
    <source>
        <dbReference type="Proteomes" id="UP000005104"/>
    </source>
</evidence>
<dbReference type="Pfam" id="PF04519">
    <property type="entry name" value="Bactofilin"/>
    <property type="match status" value="1"/>
</dbReference>
<proteinExistence type="inferred from homology"/>
<accession>H5XY76</accession>
<organism evidence="2 3">
    <name type="scientific">Desulfosporosinus youngiae DSM 17734</name>
    <dbReference type="NCBI Taxonomy" id="768710"/>
    <lineage>
        <taxon>Bacteria</taxon>
        <taxon>Bacillati</taxon>
        <taxon>Bacillota</taxon>
        <taxon>Clostridia</taxon>
        <taxon>Eubacteriales</taxon>
        <taxon>Desulfitobacteriaceae</taxon>
        <taxon>Desulfosporosinus</taxon>
    </lineage>
</organism>
<dbReference type="OrthoDB" id="9802488at2"/>
<evidence type="ECO:0000256" key="1">
    <source>
        <dbReference type="ARBA" id="ARBA00044755"/>
    </source>
</evidence>
<name>H5XY76_9FIRM</name>
<protein>
    <submittedName>
        <fullName evidence="2">Integral membrane protein CcmA involved in cell shape determination</fullName>
    </submittedName>
</protein>
<comment type="similarity">
    <text evidence="1">Belongs to the bactofilin family.</text>
</comment>
<dbReference type="HOGENOM" id="CLU_072799_6_4_9"/>
<dbReference type="Proteomes" id="UP000005104">
    <property type="component" value="Chromosome"/>
</dbReference>
<dbReference type="AlphaFoldDB" id="H5XY76"/>
<sequence length="145" mass="15629">MFKKLTNSNSQSNGDTTFIAADCQITGTIVINGNARIDGKIEGSVQVTGDLIIGTTAYLKADIEANTVSMAGEVHGNLKTTDLLELNTTARLFGDIRTRQFKVEQGARFTGMSQLLEESAPSLIIHETNKEPHSTKETKLVSSQA</sequence>
<dbReference type="PANTHER" id="PTHR35024:SF4">
    <property type="entry name" value="POLYMER-FORMING CYTOSKELETAL PROTEIN"/>
    <property type="match status" value="1"/>
</dbReference>
<dbReference type="EMBL" id="CM001441">
    <property type="protein sequence ID" value="EHQ91286.1"/>
    <property type="molecule type" value="Genomic_DNA"/>
</dbReference>
<dbReference type="STRING" id="768710.DesyoDRAFT_4331"/>
<dbReference type="RefSeq" id="WP_007786148.1">
    <property type="nucleotide sequence ID" value="NZ_CM001441.1"/>
</dbReference>
<reference evidence="2 3" key="1">
    <citation type="submission" date="2011-11" db="EMBL/GenBank/DDBJ databases">
        <title>The Noncontiguous Finished genome of Desulfosporosinus youngiae DSM 17734.</title>
        <authorList>
            <consortium name="US DOE Joint Genome Institute (JGI-PGF)"/>
            <person name="Lucas S."/>
            <person name="Han J."/>
            <person name="Lapidus A."/>
            <person name="Cheng J.-F."/>
            <person name="Goodwin L."/>
            <person name="Pitluck S."/>
            <person name="Peters L."/>
            <person name="Ovchinnikova G."/>
            <person name="Lu M."/>
            <person name="Land M.L."/>
            <person name="Hauser L."/>
            <person name="Pester M."/>
            <person name="Spring S."/>
            <person name="Ollivier B."/>
            <person name="Rattei T."/>
            <person name="Klenk H.-P."/>
            <person name="Wagner M."/>
            <person name="Loy A."/>
            <person name="Woyke T.J."/>
        </authorList>
    </citation>
    <scope>NUCLEOTIDE SEQUENCE [LARGE SCALE GENOMIC DNA]</scope>
    <source>
        <strain evidence="2 3">DSM 17734</strain>
    </source>
</reference>
<gene>
    <name evidence="2" type="ORF">DesyoDRAFT_4331</name>
</gene>
<dbReference type="eggNOG" id="COG1664">
    <property type="taxonomic scope" value="Bacteria"/>
</dbReference>
<evidence type="ECO:0000313" key="2">
    <source>
        <dbReference type="EMBL" id="EHQ91286.1"/>
    </source>
</evidence>